<dbReference type="InParanoid" id="G2YE82"/>
<gene>
    <name evidence="1" type="ORF">BofuT4_uP093520.1</name>
</gene>
<name>G2YE82_BOTF4</name>
<dbReference type="EMBL" id="FQ790322">
    <property type="protein sequence ID" value="CCD50080.1"/>
    <property type="molecule type" value="Genomic_DNA"/>
</dbReference>
<evidence type="ECO:0000313" key="1">
    <source>
        <dbReference type="EMBL" id="CCD50080.1"/>
    </source>
</evidence>
<dbReference type="HOGENOM" id="CLU_2399423_0_0_1"/>
<reference evidence="2" key="1">
    <citation type="journal article" date="2011" name="PLoS Genet.">
        <title>Genomic analysis of the necrotrophic fungal pathogens Sclerotinia sclerotiorum and Botrytis cinerea.</title>
        <authorList>
            <person name="Amselem J."/>
            <person name="Cuomo C.A."/>
            <person name="van Kan J.A."/>
            <person name="Viaud M."/>
            <person name="Benito E.P."/>
            <person name="Couloux A."/>
            <person name="Coutinho P.M."/>
            <person name="de Vries R.P."/>
            <person name="Dyer P.S."/>
            <person name="Fillinger S."/>
            <person name="Fournier E."/>
            <person name="Gout L."/>
            <person name="Hahn M."/>
            <person name="Kohn L."/>
            <person name="Lapalu N."/>
            <person name="Plummer K.M."/>
            <person name="Pradier J.M."/>
            <person name="Quevillon E."/>
            <person name="Sharon A."/>
            <person name="Simon A."/>
            <person name="ten Have A."/>
            <person name="Tudzynski B."/>
            <person name="Tudzynski P."/>
            <person name="Wincker P."/>
            <person name="Andrew M."/>
            <person name="Anthouard V."/>
            <person name="Beever R.E."/>
            <person name="Beffa R."/>
            <person name="Benoit I."/>
            <person name="Bouzid O."/>
            <person name="Brault B."/>
            <person name="Chen Z."/>
            <person name="Choquer M."/>
            <person name="Collemare J."/>
            <person name="Cotton P."/>
            <person name="Danchin E.G."/>
            <person name="Da Silva C."/>
            <person name="Gautier A."/>
            <person name="Giraud C."/>
            <person name="Giraud T."/>
            <person name="Gonzalez C."/>
            <person name="Grossetete S."/>
            <person name="Guldener U."/>
            <person name="Henrissat B."/>
            <person name="Howlett B.J."/>
            <person name="Kodira C."/>
            <person name="Kretschmer M."/>
            <person name="Lappartient A."/>
            <person name="Leroch M."/>
            <person name="Levis C."/>
            <person name="Mauceli E."/>
            <person name="Neuveglise C."/>
            <person name="Oeser B."/>
            <person name="Pearson M."/>
            <person name="Poulain J."/>
            <person name="Poussereau N."/>
            <person name="Quesneville H."/>
            <person name="Rascle C."/>
            <person name="Schumacher J."/>
            <person name="Segurens B."/>
            <person name="Sexton A."/>
            <person name="Silva E."/>
            <person name="Sirven C."/>
            <person name="Soanes D.M."/>
            <person name="Talbot N.J."/>
            <person name="Templeton M."/>
            <person name="Yandava C."/>
            <person name="Yarden O."/>
            <person name="Zeng Q."/>
            <person name="Rollins J.A."/>
            <person name="Lebrun M.H."/>
            <person name="Dickman M."/>
        </authorList>
    </citation>
    <scope>NUCLEOTIDE SEQUENCE [LARGE SCALE GENOMIC DNA]</scope>
    <source>
        <strain evidence="2">T4</strain>
    </source>
</reference>
<organism evidence="1 2">
    <name type="scientific">Botryotinia fuckeliana (strain T4)</name>
    <name type="common">Noble rot fungus</name>
    <name type="synonym">Botrytis cinerea</name>
    <dbReference type="NCBI Taxonomy" id="999810"/>
    <lineage>
        <taxon>Eukaryota</taxon>
        <taxon>Fungi</taxon>
        <taxon>Dikarya</taxon>
        <taxon>Ascomycota</taxon>
        <taxon>Pezizomycotina</taxon>
        <taxon>Leotiomycetes</taxon>
        <taxon>Helotiales</taxon>
        <taxon>Sclerotiniaceae</taxon>
        <taxon>Botrytis</taxon>
    </lineage>
</organism>
<sequence>MFLVLYYWRGRLSQPNGLGKNDVNLLFTACMPPYSMHQASPITSDVKPWTNPENSILRIHAESMLAIVIGGEIKRKASIRNWYADKPVTFEMS</sequence>
<dbReference type="AlphaFoldDB" id="G2YE82"/>
<proteinExistence type="predicted"/>
<dbReference type="Proteomes" id="UP000008177">
    <property type="component" value="Unplaced contigs"/>
</dbReference>
<protein>
    <submittedName>
        <fullName evidence="1">Uncharacterized protein</fullName>
    </submittedName>
</protein>
<evidence type="ECO:0000313" key="2">
    <source>
        <dbReference type="Proteomes" id="UP000008177"/>
    </source>
</evidence>
<accession>G2YE82</accession>